<dbReference type="InterPro" id="IPR035482">
    <property type="entry name" value="SIS_PGI_2"/>
</dbReference>
<gene>
    <name evidence="9" type="ORF">GM415_07470</name>
</gene>
<dbReference type="GO" id="GO:0051156">
    <property type="term" value="P:glucose 6-phosphate metabolic process"/>
    <property type="evidence" value="ECO:0007669"/>
    <property type="project" value="TreeGrafter"/>
</dbReference>
<comment type="similarity">
    <text evidence="2 8">Belongs to the GPI family.</text>
</comment>
<comment type="pathway">
    <text evidence="1 8">Carbohydrate degradation; glycolysis; D-glyceraldehyde 3-phosphate and glycerone phosphate from D-glucose: step 2/4.</text>
</comment>
<dbReference type="PANTHER" id="PTHR11469">
    <property type="entry name" value="GLUCOSE-6-PHOSPHATE ISOMERASE"/>
    <property type="match status" value="1"/>
</dbReference>
<keyword evidence="4 8" id="KW-0312">Gluconeogenesis</keyword>
<dbReference type="EC" id="5.3.1.9" evidence="3 8"/>
<dbReference type="PROSITE" id="PS00765">
    <property type="entry name" value="P_GLUCOSE_ISOMERASE_1"/>
    <property type="match status" value="1"/>
</dbReference>
<dbReference type="PRINTS" id="PR00662">
    <property type="entry name" value="G6PISOMERASE"/>
</dbReference>
<dbReference type="GO" id="GO:0097367">
    <property type="term" value="F:carbohydrate derivative binding"/>
    <property type="evidence" value="ECO:0007669"/>
    <property type="project" value="InterPro"/>
</dbReference>
<organism evidence="9 10">
    <name type="scientific">Pseudodesulfovibrio cashew</name>
    <dbReference type="NCBI Taxonomy" id="2678688"/>
    <lineage>
        <taxon>Bacteria</taxon>
        <taxon>Pseudomonadati</taxon>
        <taxon>Thermodesulfobacteriota</taxon>
        <taxon>Desulfovibrionia</taxon>
        <taxon>Desulfovibrionales</taxon>
        <taxon>Desulfovibrionaceae</taxon>
    </lineage>
</organism>
<evidence type="ECO:0000313" key="9">
    <source>
        <dbReference type="EMBL" id="QGY39970.1"/>
    </source>
</evidence>
<dbReference type="CDD" id="cd05016">
    <property type="entry name" value="SIS_PGI_2"/>
    <property type="match status" value="1"/>
</dbReference>
<evidence type="ECO:0000256" key="1">
    <source>
        <dbReference type="ARBA" id="ARBA00004926"/>
    </source>
</evidence>
<dbReference type="GO" id="GO:0004347">
    <property type="term" value="F:glucose-6-phosphate isomerase activity"/>
    <property type="evidence" value="ECO:0007669"/>
    <property type="project" value="UniProtKB-EC"/>
</dbReference>
<dbReference type="CDD" id="cd05015">
    <property type="entry name" value="SIS_PGI_1"/>
    <property type="match status" value="1"/>
</dbReference>
<evidence type="ECO:0000256" key="5">
    <source>
        <dbReference type="ARBA" id="ARBA00023152"/>
    </source>
</evidence>
<evidence type="ECO:0000313" key="10">
    <source>
        <dbReference type="Proteomes" id="UP000428328"/>
    </source>
</evidence>
<name>A0A6I6JFX8_9BACT</name>
<evidence type="ECO:0000256" key="8">
    <source>
        <dbReference type="RuleBase" id="RU000612"/>
    </source>
</evidence>
<dbReference type="GO" id="GO:0048029">
    <property type="term" value="F:monosaccharide binding"/>
    <property type="evidence" value="ECO:0007669"/>
    <property type="project" value="TreeGrafter"/>
</dbReference>
<dbReference type="InterPro" id="IPR001672">
    <property type="entry name" value="G6P_Isomerase"/>
</dbReference>
<sequence>MADILDWTNAALNDLDMNAYAERADEMAGRLSAETSAGRLPFLTMPYEAGLRRELEELREYLHDFEHMLLLGIGGSALGARALQRAFFPQQDQPGHTGQSLWIADNVDAYALEAYLAKLPPEKTVVVTVSKSGGTIETVGQYFILKQWAQKSLGDAWSDHMLLVTDAKQGFLRGEVERYGIKALPVPDNLGGRYSVLSAVGLIPALFLGIDVEALLSGARKVAAPLAQDDLTGEQLAAHPAFQLACWGAALQDKGFDEMIFFAYIPLWASFGDWFAQLWAESLGKEGKGSQPVPATGVTDQHSVNQMFMDGIRNKACLFLTCPNLPSGPRFPADLPDQFGYVRGKDFGKLLQAEGLGTRMALAASGVPLVEISLGEDSPEQAGKLIALLGAATILTGWLMGINPLDQPAVELGKRLAKARMDADGLEEEKADLAAYLTAERDIREF</sequence>
<evidence type="ECO:0000256" key="6">
    <source>
        <dbReference type="ARBA" id="ARBA00023235"/>
    </source>
</evidence>
<dbReference type="PANTHER" id="PTHR11469:SF1">
    <property type="entry name" value="GLUCOSE-6-PHOSPHATE ISOMERASE"/>
    <property type="match status" value="1"/>
</dbReference>
<evidence type="ECO:0000256" key="4">
    <source>
        <dbReference type="ARBA" id="ARBA00022432"/>
    </source>
</evidence>
<keyword evidence="5 8" id="KW-0324">Glycolysis</keyword>
<accession>A0A6I6JFX8</accession>
<keyword evidence="6 8" id="KW-0413">Isomerase</keyword>
<proteinExistence type="inferred from homology"/>
<dbReference type="InterPro" id="IPR018189">
    <property type="entry name" value="Phosphoglucose_isomerase_CS"/>
</dbReference>
<reference evidence="9 10" key="1">
    <citation type="submission" date="2019-11" db="EMBL/GenBank/DDBJ databases">
        <authorList>
            <person name="Zheng R.K."/>
            <person name="Sun C.M."/>
        </authorList>
    </citation>
    <scope>NUCLEOTIDE SEQUENCE [LARGE SCALE GENOMIC DNA]</scope>
    <source>
        <strain evidence="9 10">SRB007</strain>
    </source>
</reference>
<evidence type="ECO:0000256" key="2">
    <source>
        <dbReference type="ARBA" id="ARBA00006604"/>
    </source>
</evidence>
<dbReference type="KEGG" id="psel:GM415_07470"/>
<dbReference type="Gene3D" id="3.40.50.10490">
    <property type="entry name" value="Glucose-6-phosphate isomerase like protein, domain 1"/>
    <property type="match status" value="2"/>
</dbReference>
<dbReference type="RefSeq" id="WP_158947194.1">
    <property type="nucleotide sequence ID" value="NZ_CP046400.1"/>
</dbReference>
<dbReference type="UniPathway" id="UPA00109">
    <property type="reaction ID" value="UER00181"/>
</dbReference>
<dbReference type="PROSITE" id="PS51463">
    <property type="entry name" value="P_GLUCOSE_ISOMERASE_3"/>
    <property type="match status" value="1"/>
</dbReference>
<keyword evidence="10" id="KW-1185">Reference proteome</keyword>
<evidence type="ECO:0000256" key="3">
    <source>
        <dbReference type="ARBA" id="ARBA00011952"/>
    </source>
</evidence>
<dbReference type="GO" id="GO:0006096">
    <property type="term" value="P:glycolytic process"/>
    <property type="evidence" value="ECO:0007669"/>
    <property type="project" value="UniProtKB-UniPathway"/>
</dbReference>
<dbReference type="EMBL" id="CP046400">
    <property type="protein sequence ID" value="QGY39970.1"/>
    <property type="molecule type" value="Genomic_DNA"/>
</dbReference>
<comment type="catalytic activity">
    <reaction evidence="7 8">
        <text>alpha-D-glucose 6-phosphate = beta-D-fructose 6-phosphate</text>
        <dbReference type="Rhea" id="RHEA:11816"/>
        <dbReference type="ChEBI" id="CHEBI:57634"/>
        <dbReference type="ChEBI" id="CHEBI:58225"/>
        <dbReference type="EC" id="5.3.1.9"/>
    </reaction>
</comment>
<dbReference type="GO" id="GO:0006094">
    <property type="term" value="P:gluconeogenesis"/>
    <property type="evidence" value="ECO:0007669"/>
    <property type="project" value="UniProtKB-KW"/>
</dbReference>
<dbReference type="Pfam" id="PF00342">
    <property type="entry name" value="PGI"/>
    <property type="match status" value="1"/>
</dbReference>
<protein>
    <recommendedName>
        <fullName evidence="3 8">Glucose-6-phosphate isomerase</fullName>
        <ecNumber evidence="3 8">5.3.1.9</ecNumber>
    </recommendedName>
</protein>
<dbReference type="InterPro" id="IPR046348">
    <property type="entry name" value="SIS_dom_sf"/>
</dbReference>
<dbReference type="AlphaFoldDB" id="A0A6I6JFX8"/>
<dbReference type="SUPFAM" id="SSF53697">
    <property type="entry name" value="SIS domain"/>
    <property type="match status" value="1"/>
</dbReference>
<dbReference type="Proteomes" id="UP000428328">
    <property type="component" value="Chromosome"/>
</dbReference>
<evidence type="ECO:0000256" key="7">
    <source>
        <dbReference type="ARBA" id="ARBA00029321"/>
    </source>
</evidence>
<dbReference type="GO" id="GO:0005829">
    <property type="term" value="C:cytosol"/>
    <property type="evidence" value="ECO:0007669"/>
    <property type="project" value="TreeGrafter"/>
</dbReference>
<dbReference type="InterPro" id="IPR035476">
    <property type="entry name" value="SIS_PGI_1"/>
</dbReference>